<keyword evidence="1" id="KW-1133">Transmembrane helix</keyword>
<protein>
    <submittedName>
        <fullName evidence="2">Uncharacterized protein</fullName>
    </submittedName>
</protein>
<reference evidence="2" key="1">
    <citation type="submission" date="2015-08" db="EMBL/GenBank/DDBJ databases">
        <authorList>
            <person name="Babu N.S."/>
            <person name="Beckwith C.J."/>
            <person name="Beseler K.G."/>
            <person name="Brison A."/>
            <person name="Carone J.V."/>
            <person name="Caskin T.P."/>
            <person name="Diamond M."/>
            <person name="Durham M.E."/>
            <person name="Foxe J.M."/>
            <person name="Go M."/>
            <person name="Henderson B.A."/>
            <person name="Jones I.B."/>
            <person name="McGettigan J.A."/>
            <person name="Micheletti S.J."/>
            <person name="Nasrallah M.E."/>
            <person name="Ortiz D."/>
            <person name="Piller C.R."/>
            <person name="Privatt S.R."/>
            <person name="Schneider S.L."/>
            <person name="Sharp S."/>
            <person name="Smith T.C."/>
            <person name="Stanton J.D."/>
            <person name="Ullery H.E."/>
            <person name="Wilson R.J."/>
            <person name="Serrano M.G."/>
            <person name="Buck G."/>
            <person name="Lee V."/>
            <person name="Wang Y."/>
            <person name="Carvalho R."/>
            <person name="Voegtly L."/>
            <person name="Shi R."/>
            <person name="Duckworth R."/>
            <person name="Johnson A."/>
            <person name="Loviza R."/>
            <person name="Walstead R."/>
            <person name="Shah Z."/>
            <person name="Kiflezghi M."/>
            <person name="Wade K."/>
            <person name="Ball S.L."/>
            <person name="Bradley K.W."/>
            <person name="Asai D.J."/>
            <person name="Bowman C.A."/>
            <person name="Russell D.A."/>
            <person name="Pope W.H."/>
            <person name="Jacobs-Sera D."/>
            <person name="Hendrix R.W."/>
            <person name="Hatfull G.F."/>
        </authorList>
    </citation>
    <scope>NUCLEOTIDE SEQUENCE</scope>
</reference>
<organism evidence="2">
    <name type="scientific">metagenome</name>
    <dbReference type="NCBI Taxonomy" id="256318"/>
    <lineage>
        <taxon>unclassified sequences</taxon>
        <taxon>metagenomes</taxon>
    </lineage>
</organism>
<sequence length="65" mass="7216">MDAAGPVEWMRRAHAATLLDLFIFTGITVALCSILDMPIPGLEWALLFGIVDAGLRMTMIRRREA</sequence>
<dbReference type="AlphaFoldDB" id="A0A2P2C434"/>
<keyword evidence="1" id="KW-0472">Membrane</keyword>
<keyword evidence="1" id="KW-0812">Transmembrane</keyword>
<evidence type="ECO:0000256" key="1">
    <source>
        <dbReference type="SAM" id="Phobius"/>
    </source>
</evidence>
<proteinExistence type="predicted"/>
<feature type="transmembrane region" description="Helical" evidence="1">
    <location>
        <begin position="18"/>
        <end position="36"/>
    </location>
</feature>
<evidence type="ECO:0000313" key="2">
    <source>
        <dbReference type="EMBL" id="CUR56750.1"/>
    </source>
</evidence>
<accession>A0A2P2C434</accession>
<dbReference type="EMBL" id="CZKB01000004">
    <property type="protein sequence ID" value="CUR56750.1"/>
    <property type="molecule type" value="Genomic_DNA"/>
</dbReference>
<gene>
    <name evidence="2" type="ORF">NOCA1120175</name>
</gene>
<name>A0A2P2C434_9ZZZZ</name>